<sequence>MWSLNMVKQKTNIVVAIRDYNIDGVFEGFIGNKPFEVELDSINTKTTEYVSGFFYKDDGVVTDMKPTSKMNVSFRGDKGRFVSYKALPKKYNFIKTVVENLPNI</sequence>
<keyword evidence="2" id="KW-1185">Reference proteome</keyword>
<accession>A0A513ZZX0</accession>
<gene>
    <name evidence="1" type="ORF">LAh6_95</name>
</gene>
<reference evidence="1 2" key="1">
    <citation type="submission" date="2019-04" db="EMBL/GenBank/DDBJ databases">
        <title>Novel bacteriophages capable of disrupting biofilms from clinical strains of Aeromonas hydrophila with intrinsic antibiotic resistance.</title>
        <authorList>
            <person name="Kabwe M."/>
            <person name="Brown T.L."/>
            <person name="Speirs L."/>
            <person name="Ku H."/>
            <person name="Leach M."/>
            <person name="Chan H.T."/>
            <person name="Petrovski S."/>
            <person name="Lock P."/>
            <person name="Tucci J."/>
        </authorList>
    </citation>
    <scope>NUCLEOTIDE SEQUENCE [LARGE SCALE GENOMIC DNA]</scope>
</reference>
<proteinExistence type="predicted"/>
<dbReference type="Proteomes" id="UP000319466">
    <property type="component" value="Segment"/>
</dbReference>
<organism evidence="1 2">
    <name type="scientific">Aeromonas phage LAh_6</name>
    <dbReference type="NCBI Taxonomy" id="2591030"/>
    <lineage>
        <taxon>Viruses</taxon>
        <taxon>Duplodnaviria</taxon>
        <taxon>Heunggongvirae</taxon>
        <taxon>Uroviricota</taxon>
        <taxon>Caudoviricetes</taxon>
        <taxon>Grimontviridae</taxon>
        <taxon>Lahexavirus</taxon>
        <taxon>Lahexavirus LAh6</taxon>
    </lineage>
</organism>
<evidence type="ECO:0000313" key="1">
    <source>
        <dbReference type="EMBL" id="QDH46570.1"/>
    </source>
</evidence>
<name>A0A513ZZX0_9CAUD</name>
<dbReference type="EMBL" id="MK838112">
    <property type="protein sequence ID" value="QDH46570.1"/>
    <property type="molecule type" value="Genomic_DNA"/>
</dbReference>
<evidence type="ECO:0000313" key="2">
    <source>
        <dbReference type="Proteomes" id="UP000319466"/>
    </source>
</evidence>
<protein>
    <submittedName>
        <fullName evidence="1">Uncharacterized protein</fullName>
    </submittedName>
</protein>